<feature type="transmembrane region" description="Helical" evidence="6">
    <location>
        <begin position="299"/>
        <end position="323"/>
    </location>
</feature>
<feature type="region of interest" description="Disordered" evidence="5">
    <location>
        <begin position="456"/>
        <end position="487"/>
    </location>
</feature>
<feature type="transmembrane region" description="Helical" evidence="6">
    <location>
        <begin position="81"/>
        <end position="99"/>
    </location>
</feature>
<feature type="transmembrane region" description="Helical" evidence="6">
    <location>
        <begin position="261"/>
        <end position="279"/>
    </location>
</feature>
<comment type="subcellular location">
    <subcellularLocation>
        <location evidence="1">Membrane</location>
        <topology evidence="1">Multi-pass membrane protein</topology>
    </subcellularLocation>
</comment>
<feature type="transmembrane region" description="Helical" evidence="6">
    <location>
        <begin position="391"/>
        <end position="410"/>
    </location>
</feature>
<dbReference type="InterPro" id="IPR011701">
    <property type="entry name" value="MFS"/>
</dbReference>
<feature type="transmembrane region" description="Helical" evidence="6">
    <location>
        <begin position="106"/>
        <end position="126"/>
    </location>
</feature>
<evidence type="ECO:0000256" key="1">
    <source>
        <dbReference type="ARBA" id="ARBA00004141"/>
    </source>
</evidence>
<dbReference type="Proteomes" id="UP001158576">
    <property type="component" value="Chromosome 1"/>
</dbReference>
<dbReference type="SUPFAM" id="SSF103473">
    <property type="entry name" value="MFS general substrate transporter"/>
    <property type="match status" value="1"/>
</dbReference>
<dbReference type="InterPro" id="IPR050382">
    <property type="entry name" value="MFS_Na/Anion_cotransporter"/>
</dbReference>
<evidence type="ECO:0000256" key="5">
    <source>
        <dbReference type="SAM" id="MobiDB-lite"/>
    </source>
</evidence>
<feature type="transmembrane region" description="Helical" evidence="6">
    <location>
        <begin position="20"/>
        <end position="43"/>
    </location>
</feature>
<dbReference type="PROSITE" id="PS50850">
    <property type="entry name" value="MFS"/>
    <property type="match status" value="1"/>
</dbReference>
<evidence type="ECO:0000313" key="9">
    <source>
        <dbReference type="Proteomes" id="UP001158576"/>
    </source>
</evidence>
<evidence type="ECO:0000256" key="2">
    <source>
        <dbReference type="ARBA" id="ARBA00022692"/>
    </source>
</evidence>
<evidence type="ECO:0000259" key="7">
    <source>
        <dbReference type="PROSITE" id="PS50850"/>
    </source>
</evidence>
<evidence type="ECO:0000256" key="3">
    <source>
        <dbReference type="ARBA" id="ARBA00022989"/>
    </source>
</evidence>
<protein>
    <submittedName>
        <fullName evidence="8">Oidioi.mRNA.OKI2018_I69.chr1.g3277.t1.cds</fullName>
    </submittedName>
</protein>
<proteinExistence type="predicted"/>
<organism evidence="8 9">
    <name type="scientific">Oikopleura dioica</name>
    <name type="common">Tunicate</name>
    <dbReference type="NCBI Taxonomy" id="34765"/>
    <lineage>
        <taxon>Eukaryota</taxon>
        <taxon>Metazoa</taxon>
        <taxon>Chordata</taxon>
        <taxon>Tunicata</taxon>
        <taxon>Appendicularia</taxon>
        <taxon>Copelata</taxon>
        <taxon>Oikopleuridae</taxon>
        <taxon>Oikopleura</taxon>
    </lineage>
</organism>
<keyword evidence="2 6" id="KW-0812">Transmembrane</keyword>
<evidence type="ECO:0000313" key="8">
    <source>
        <dbReference type="EMBL" id="CAG5107351.1"/>
    </source>
</evidence>
<dbReference type="InterPro" id="IPR036259">
    <property type="entry name" value="MFS_trans_sf"/>
</dbReference>
<dbReference type="Gene3D" id="1.20.1250.20">
    <property type="entry name" value="MFS general substrate transporter like domains"/>
    <property type="match status" value="2"/>
</dbReference>
<name>A0ABN7SXW2_OIKDI</name>
<dbReference type="Pfam" id="PF07690">
    <property type="entry name" value="MFS_1"/>
    <property type="match status" value="1"/>
</dbReference>
<feature type="transmembrane region" description="Helical" evidence="6">
    <location>
        <begin position="430"/>
        <end position="448"/>
    </location>
</feature>
<feature type="transmembrane region" description="Helical" evidence="6">
    <location>
        <begin position="360"/>
        <end position="379"/>
    </location>
</feature>
<dbReference type="EMBL" id="OU015566">
    <property type="protein sequence ID" value="CAG5107351.1"/>
    <property type="molecule type" value="Genomic_DNA"/>
</dbReference>
<feature type="transmembrane region" description="Helical" evidence="6">
    <location>
        <begin position="199"/>
        <end position="218"/>
    </location>
</feature>
<dbReference type="PANTHER" id="PTHR11662:SF454">
    <property type="entry name" value="SIALIN-LIKE"/>
    <property type="match status" value="1"/>
</dbReference>
<reference evidence="8 9" key="1">
    <citation type="submission" date="2021-04" db="EMBL/GenBank/DDBJ databases">
        <authorList>
            <person name="Bliznina A."/>
        </authorList>
    </citation>
    <scope>NUCLEOTIDE SEQUENCE [LARGE SCALE GENOMIC DNA]</scope>
</reference>
<dbReference type="CDD" id="cd17318">
    <property type="entry name" value="MFS_SLC17"/>
    <property type="match status" value="1"/>
</dbReference>
<keyword evidence="3 6" id="KW-1133">Transmembrane helix</keyword>
<gene>
    <name evidence="8" type="ORF">OKIOD_LOCUS12042</name>
</gene>
<dbReference type="PANTHER" id="PTHR11662">
    <property type="entry name" value="SOLUTE CARRIER FAMILY 17"/>
    <property type="match status" value="1"/>
</dbReference>
<evidence type="ECO:0000256" key="6">
    <source>
        <dbReference type="SAM" id="Phobius"/>
    </source>
</evidence>
<dbReference type="InterPro" id="IPR020846">
    <property type="entry name" value="MFS_dom"/>
</dbReference>
<feature type="transmembrane region" description="Helical" evidence="6">
    <location>
        <begin position="335"/>
        <end position="354"/>
    </location>
</feature>
<feature type="domain" description="Major facilitator superfamily (MFS) profile" evidence="7">
    <location>
        <begin position="23"/>
        <end position="453"/>
    </location>
</feature>
<keyword evidence="4 6" id="KW-0472">Membrane</keyword>
<keyword evidence="9" id="KW-1185">Reference proteome</keyword>
<sequence>MSSEEDRGSLISSVRGRLCVLCGIGFALVYALRVNLSIAIVAMTKPIPQPLNNDTRCPMPPPSNSSNQGDFDWDAETQGKVLGAFFYGYVSTQILGGILADKYGAVNLLAGGLFCTSFFSLFTEVAARQGPWWLFALRLIEGLGEGVTFPAAASFWTRWSLPEERARLMGLSLAGSQIGNVLGIPLTGLIADNWGWPSVFYWFGAVGCLWCIAFFIYARNDPNDCPWISPEEKRLLVKSRPANRQEKRPIPWKKVFTCQPLLALAVAHASFNWGFYVLFTCLPKYMKEVLGFDLKHNAYYSALPYLTIWVFMNVSTQIGDYLLKKEIVRKLTVRKLFNTLSTFIPAILFTFIPFFGCDGISVVILICVCCMFKSGHYASVNVNHSDLAPPFTGLLFGITNMFANVPGILAPMLVGSFTKEESTIFTWSRVWYVSAAIYTFGALFYLVFGKAEVQPWARKKQRTSTNSESEESDDTNQNDRQPLLASA</sequence>
<accession>A0ABN7SXW2</accession>
<evidence type="ECO:0000256" key="4">
    <source>
        <dbReference type="ARBA" id="ARBA00023136"/>
    </source>
</evidence>